<evidence type="ECO:0000256" key="3">
    <source>
        <dbReference type="PROSITE-ProRule" id="PRU00302"/>
    </source>
</evidence>
<feature type="domain" description="Sushi" evidence="7">
    <location>
        <begin position="717"/>
        <end position="781"/>
    </location>
</feature>
<keyword evidence="3" id="KW-0768">Sushi</keyword>
<feature type="chain" id="PRO_5043662751" description="Sushi, von Willebrand factor type A, EGF and pentraxin domain-containing protein 1-like" evidence="4">
    <location>
        <begin position="24"/>
        <end position="826"/>
    </location>
</feature>
<evidence type="ECO:0008006" key="10">
    <source>
        <dbReference type="Google" id="ProtNLM"/>
    </source>
</evidence>
<dbReference type="Pfam" id="PF02494">
    <property type="entry name" value="HYR"/>
    <property type="match status" value="2"/>
</dbReference>
<feature type="domain" description="VWFA" evidence="5">
    <location>
        <begin position="73"/>
        <end position="254"/>
    </location>
</feature>
<dbReference type="InterPro" id="IPR009030">
    <property type="entry name" value="Growth_fac_rcpt_cys_sf"/>
</dbReference>
<dbReference type="CDD" id="cd00033">
    <property type="entry name" value="CCP"/>
    <property type="match status" value="3"/>
</dbReference>
<evidence type="ECO:0000259" key="6">
    <source>
        <dbReference type="PROSITE" id="PS50825"/>
    </source>
</evidence>
<evidence type="ECO:0000256" key="2">
    <source>
        <dbReference type="ARBA" id="ARBA00023157"/>
    </source>
</evidence>
<accession>A0AAV2I899</accession>
<feature type="domain" description="Sushi" evidence="7">
    <location>
        <begin position="488"/>
        <end position="553"/>
    </location>
</feature>
<dbReference type="CDD" id="cd01450">
    <property type="entry name" value="vWFA_subfamily_ECM"/>
    <property type="match status" value="1"/>
</dbReference>
<feature type="domain" description="HYR" evidence="6">
    <location>
        <begin position="637"/>
        <end position="716"/>
    </location>
</feature>
<dbReference type="AlphaFoldDB" id="A0AAV2I899"/>
<dbReference type="EMBL" id="CAXITT010000486">
    <property type="protein sequence ID" value="CAL1542434.1"/>
    <property type="molecule type" value="Genomic_DNA"/>
</dbReference>
<keyword evidence="4" id="KW-0732">Signal</keyword>
<dbReference type="Pfam" id="PF00084">
    <property type="entry name" value="Sushi"/>
    <property type="match status" value="3"/>
</dbReference>
<dbReference type="Gene3D" id="2.10.50.10">
    <property type="entry name" value="Tumor Necrosis Factor Receptor, subunit A, domain 2"/>
    <property type="match status" value="1"/>
</dbReference>
<evidence type="ECO:0000313" key="8">
    <source>
        <dbReference type="EMBL" id="CAL1542434.1"/>
    </source>
</evidence>
<dbReference type="InterPro" id="IPR036465">
    <property type="entry name" value="vWFA_dom_sf"/>
</dbReference>
<dbReference type="PROSITE" id="PS50923">
    <property type="entry name" value="SUSHI"/>
    <property type="match status" value="4"/>
</dbReference>
<comment type="caution">
    <text evidence="3">Lacks conserved residue(s) required for the propagation of feature annotation.</text>
</comment>
<feature type="disulfide bond" evidence="3">
    <location>
        <begin position="458"/>
        <end position="485"/>
    </location>
</feature>
<dbReference type="Pfam" id="PF00092">
    <property type="entry name" value="VWA"/>
    <property type="match status" value="1"/>
</dbReference>
<protein>
    <recommendedName>
        <fullName evidence="10">Sushi, von Willebrand factor type A, EGF and pentraxin domain-containing protein 1-like</fullName>
    </recommendedName>
</protein>
<dbReference type="SUPFAM" id="SSF57184">
    <property type="entry name" value="Growth factor receptor domain"/>
    <property type="match status" value="1"/>
</dbReference>
<evidence type="ECO:0000259" key="5">
    <source>
        <dbReference type="PROSITE" id="PS50234"/>
    </source>
</evidence>
<feature type="disulfide bond" evidence="3">
    <location>
        <begin position="398"/>
        <end position="425"/>
    </location>
</feature>
<dbReference type="SUPFAM" id="SSF57535">
    <property type="entry name" value="Complement control module/SCR domain"/>
    <property type="match status" value="3"/>
</dbReference>
<dbReference type="PANTHER" id="PTHR46343:SF2">
    <property type="entry name" value="SUSHI_VON WILLEBRAND FACTOR TYPE A_EGF_PENTRAXIN DOMAIN-CONTAINING 1"/>
    <property type="match status" value="1"/>
</dbReference>
<dbReference type="InterPro" id="IPR002035">
    <property type="entry name" value="VWF_A"/>
</dbReference>
<dbReference type="PROSITE" id="PS50825">
    <property type="entry name" value="HYR"/>
    <property type="match status" value="2"/>
</dbReference>
<dbReference type="Proteomes" id="UP001497497">
    <property type="component" value="Unassembled WGS sequence"/>
</dbReference>
<feature type="domain" description="Sushi" evidence="7">
    <location>
        <begin position="428"/>
        <end position="487"/>
    </location>
</feature>
<dbReference type="InterPro" id="IPR035976">
    <property type="entry name" value="Sushi/SCR/CCP_sf"/>
</dbReference>
<reference evidence="8 9" key="1">
    <citation type="submission" date="2024-04" db="EMBL/GenBank/DDBJ databases">
        <authorList>
            <consortium name="Genoscope - CEA"/>
            <person name="William W."/>
        </authorList>
    </citation>
    <scope>NUCLEOTIDE SEQUENCE [LARGE SCALE GENOMIC DNA]</scope>
</reference>
<dbReference type="InterPro" id="IPR043555">
    <property type="entry name" value="SRPX-like"/>
</dbReference>
<keyword evidence="1" id="KW-0677">Repeat</keyword>
<dbReference type="PANTHER" id="PTHR46343">
    <property type="entry name" value="HYR DOMAIN-CONTAINING PROTEIN"/>
    <property type="match status" value="1"/>
</dbReference>
<evidence type="ECO:0000256" key="4">
    <source>
        <dbReference type="SAM" id="SignalP"/>
    </source>
</evidence>
<feature type="non-terminal residue" evidence="8">
    <location>
        <position position="826"/>
    </location>
</feature>
<evidence type="ECO:0000256" key="1">
    <source>
        <dbReference type="ARBA" id="ARBA00022737"/>
    </source>
</evidence>
<feature type="signal peptide" evidence="4">
    <location>
        <begin position="1"/>
        <end position="23"/>
    </location>
</feature>
<dbReference type="InterPro" id="IPR000436">
    <property type="entry name" value="Sushi_SCR_CCP_dom"/>
</dbReference>
<dbReference type="SUPFAM" id="SSF53300">
    <property type="entry name" value="vWA-like"/>
    <property type="match status" value="1"/>
</dbReference>
<proteinExistence type="predicted"/>
<comment type="caution">
    <text evidence="8">The sequence shown here is derived from an EMBL/GenBank/DDBJ whole genome shotgun (WGS) entry which is preliminary data.</text>
</comment>
<dbReference type="SMART" id="SM01411">
    <property type="entry name" value="Ephrin_rec_like"/>
    <property type="match status" value="1"/>
</dbReference>
<dbReference type="Pfam" id="PF07699">
    <property type="entry name" value="Ephrin_rec_like"/>
    <property type="match status" value="1"/>
</dbReference>
<organism evidence="8 9">
    <name type="scientific">Lymnaea stagnalis</name>
    <name type="common">Great pond snail</name>
    <name type="synonym">Helix stagnalis</name>
    <dbReference type="NCBI Taxonomy" id="6523"/>
    <lineage>
        <taxon>Eukaryota</taxon>
        <taxon>Metazoa</taxon>
        <taxon>Spiralia</taxon>
        <taxon>Lophotrochozoa</taxon>
        <taxon>Mollusca</taxon>
        <taxon>Gastropoda</taxon>
        <taxon>Heterobranchia</taxon>
        <taxon>Euthyneura</taxon>
        <taxon>Panpulmonata</taxon>
        <taxon>Hygrophila</taxon>
        <taxon>Lymnaeoidea</taxon>
        <taxon>Lymnaeidae</taxon>
        <taxon>Lymnaea</taxon>
    </lineage>
</organism>
<dbReference type="SMART" id="SM00032">
    <property type="entry name" value="CCP"/>
    <property type="match status" value="4"/>
</dbReference>
<gene>
    <name evidence="8" type="ORF">GSLYS_00016028001</name>
</gene>
<dbReference type="Gene3D" id="3.40.50.410">
    <property type="entry name" value="von Willebrand factor, type A domain"/>
    <property type="match status" value="1"/>
</dbReference>
<name>A0AAV2I899_LYMST</name>
<sequence length="826" mass="90871">MKAPHFALFTLLFLVILLQPTNSNRVLFKKPSSYNTFMRQVDMNYEKAKVETLGDIFKRHVQQLRHTPNKMVELVFLVDSSGTVGRSYFFEEIRFVRNLLADFTVDVNSTRVSVITFSSPNKIYRHIDYLTKPNQDNHKCRLLIEDIPLVEYTPGGTHTLGAFLEAEKVLKSARPDAVKAIFLMTDGYSNGGDPRPVAKKLKRQGVKIFTFGIRDGFVWELQDMASEPKNETCYILDSFEEFEALAKRALHADLQSGTYVEQPMKKCKTLCTTENLCCHDNATCSCGTYTGKYECLCKPGYYGTGRGKVGCKPCPPGTYKNFTGLGDTNICTPCPDEHQTTPEGAASISQCVCKRGYHSFGAKECTVFRCPDLPPPKHGYFVNNKCNNVFNAACGLRCQHGYELRGSSLRICQDDGTWSGQDAECIMKTCPTLPTPKNGHMICSSDDFSYSTICRFTCNAGYQLVGSRKRTCLAIAYWTGIATICREITCPPLVEIKDATITPASCTAKEVIFGSTCYISCLSGYTLKGPHNKQCTTDGTWLATGSGVNQCVDEAPPVLRCPDNIEVDADEFEDTTEVTWVAPVPVDNSGFRPVLTSDPAVTPGSRFPVGTTIIVYKAEDLSLNVAKCKFIITVADKTPPQVDKCKSPPPIISLQNKTEVALEPPIFSDNSGLPVEVASSVKLGELFPMGTTVVSYTAFDSANNNSTCKIEVQVIPHLCVIPNAPEHGNVSCGEGEMGVKCHIACNAGYAFAIPAAEEYFCAYREGRWTPEDKFPFPDCAVIQISNNILQPAVIALTGDLSCKDQVLIYKIQQSLEGTMEDKVSSL</sequence>
<dbReference type="PROSITE" id="PS50234">
    <property type="entry name" value="VWFA"/>
    <property type="match status" value="1"/>
</dbReference>
<dbReference type="InterPro" id="IPR003410">
    <property type="entry name" value="HYR_dom"/>
</dbReference>
<evidence type="ECO:0000313" key="9">
    <source>
        <dbReference type="Proteomes" id="UP001497497"/>
    </source>
</evidence>
<keyword evidence="2 3" id="KW-1015">Disulfide bond</keyword>
<keyword evidence="9" id="KW-1185">Reference proteome</keyword>
<dbReference type="Gene3D" id="2.10.70.10">
    <property type="entry name" value="Complement Module, domain 1"/>
    <property type="match status" value="3"/>
</dbReference>
<feature type="domain" description="HYR" evidence="6">
    <location>
        <begin position="552"/>
        <end position="636"/>
    </location>
</feature>
<evidence type="ECO:0000259" key="7">
    <source>
        <dbReference type="PROSITE" id="PS50923"/>
    </source>
</evidence>
<dbReference type="SMART" id="SM00327">
    <property type="entry name" value="VWA"/>
    <property type="match status" value="1"/>
</dbReference>
<feature type="domain" description="Sushi" evidence="7">
    <location>
        <begin position="368"/>
        <end position="427"/>
    </location>
</feature>
<dbReference type="InterPro" id="IPR011641">
    <property type="entry name" value="Tyr-kin_ephrin_A/B_rcpt-like"/>
</dbReference>